<comment type="caution">
    <text evidence="9">The sequence shown here is derived from an EMBL/GenBank/DDBJ whole genome shotgun (WGS) entry which is preliminary data.</text>
</comment>
<name>A0A504JGC4_9FLAO</name>
<dbReference type="PANTHER" id="PTHR10127">
    <property type="entry name" value="DISCOIDIN, CUB, EGF, LAMININ , AND ZINC METALLOPROTEASE DOMAIN CONTAINING"/>
    <property type="match status" value="1"/>
</dbReference>
<keyword evidence="3 6" id="KW-0378">Hydrolase</keyword>
<dbReference type="EMBL" id="VFWZ01000002">
    <property type="protein sequence ID" value="TPN87525.1"/>
    <property type="molecule type" value="Genomic_DNA"/>
</dbReference>
<dbReference type="PANTHER" id="PTHR10127:SF780">
    <property type="entry name" value="METALLOENDOPEPTIDASE"/>
    <property type="match status" value="1"/>
</dbReference>
<keyword evidence="4 6" id="KW-0862">Zinc</keyword>
<feature type="binding site" evidence="6">
    <location>
        <position position="193"/>
    </location>
    <ligand>
        <name>Zn(2+)</name>
        <dbReference type="ChEBI" id="CHEBI:29105"/>
        <note>catalytic</note>
    </ligand>
</feature>
<dbReference type="SMART" id="SM00235">
    <property type="entry name" value="ZnMc"/>
    <property type="match status" value="1"/>
</dbReference>
<dbReference type="GO" id="GO:0004222">
    <property type="term" value="F:metalloendopeptidase activity"/>
    <property type="evidence" value="ECO:0007669"/>
    <property type="project" value="UniProtKB-UniRule"/>
</dbReference>
<keyword evidence="2 6" id="KW-0479">Metal-binding</keyword>
<evidence type="ECO:0000256" key="5">
    <source>
        <dbReference type="ARBA" id="ARBA00023049"/>
    </source>
</evidence>
<dbReference type="CDD" id="cd04280">
    <property type="entry name" value="ZnMc_astacin_like"/>
    <property type="match status" value="1"/>
</dbReference>
<keyword evidence="1 6" id="KW-0645">Protease</keyword>
<evidence type="ECO:0000256" key="6">
    <source>
        <dbReference type="PROSITE-ProRule" id="PRU01211"/>
    </source>
</evidence>
<comment type="caution">
    <text evidence="6">Lacks conserved residue(s) required for the propagation of feature annotation.</text>
</comment>
<accession>A0A504JGC4</accession>
<proteinExistence type="predicted"/>
<dbReference type="GO" id="GO:0008270">
    <property type="term" value="F:zinc ion binding"/>
    <property type="evidence" value="ECO:0007669"/>
    <property type="project" value="UniProtKB-UniRule"/>
</dbReference>
<dbReference type="PROSITE" id="PS51257">
    <property type="entry name" value="PROKAR_LIPOPROTEIN"/>
    <property type="match status" value="1"/>
</dbReference>
<evidence type="ECO:0000256" key="3">
    <source>
        <dbReference type="ARBA" id="ARBA00022801"/>
    </source>
</evidence>
<evidence type="ECO:0000313" key="10">
    <source>
        <dbReference type="Proteomes" id="UP000315540"/>
    </source>
</evidence>
<dbReference type="AlphaFoldDB" id="A0A504JGC4"/>
<dbReference type="InterPro" id="IPR024079">
    <property type="entry name" value="MetalloPept_cat_dom_sf"/>
</dbReference>
<gene>
    <name evidence="9" type="ORF">FHK87_08050</name>
</gene>
<comment type="cofactor">
    <cofactor evidence="6">
        <name>Zn(2+)</name>
        <dbReference type="ChEBI" id="CHEBI:29105"/>
    </cofactor>
    <text evidence="6">Binds 1 zinc ion per subunit.</text>
</comment>
<dbReference type="PROSITE" id="PS51864">
    <property type="entry name" value="ASTACIN"/>
    <property type="match status" value="1"/>
</dbReference>
<dbReference type="Proteomes" id="UP000315540">
    <property type="component" value="Unassembled WGS sequence"/>
</dbReference>
<dbReference type="PRINTS" id="PR00480">
    <property type="entry name" value="ASTACIN"/>
</dbReference>
<organism evidence="9 10">
    <name type="scientific">Aquimarina algicola</name>
    <dbReference type="NCBI Taxonomy" id="2589995"/>
    <lineage>
        <taxon>Bacteria</taxon>
        <taxon>Pseudomonadati</taxon>
        <taxon>Bacteroidota</taxon>
        <taxon>Flavobacteriia</taxon>
        <taxon>Flavobacteriales</taxon>
        <taxon>Flavobacteriaceae</taxon>
        <taxon>Aquimarina</taxon>
    </lineage>
</organism>
<dbReference type="SUPFAM" id="SSF55486">
    <property type="entry name" value="Metalloproteases ('zincins'), catalytic domain"/>
    <property type="match status" value="1"/>
</dbReference>
<feature type="active site" evidence="6">
    <location>
        <position position="190"/>
    </location>
</feature>
<dbReference type="InterPro" id="IPR034035">
    <property type="entry name" value="Astacin-like_dom"/>
</dbReference>
<keyword evidence="10" id="KW-1185">Reference proteome</keyword>
<evidence type="ECO:0000256" key="1">
    <source>
        <dbReference type="ARBA" id="ARBA00022670"/>
    </source>
</evidence>
<feature type="domain" description="Peptidase M12A" evidence="8">
    <location>
        <begin position="97"/>
        <end position="287"/>
    </location>
</feature>
<dbReference type="OrthoDB" id="8455098at2"/>
<dbReference type="InterPro" id="IPR001506">
    <property type="entry name" value="Peptidase_M12A"/>
</dbReference>
<dbReference type="Gene3D" id="3.40.390.10">
    <property type="entry name" value="Collagenase (Catalytic Domain)"/>
    <property type="match status" value="1"/>
</dbReference>
<feature type="signal peptide" evidence="7">
    <location>
        <begin position="1"/>
        <end position="24"/>
    </location>
</feature>
<dbReference type="RefSeq" id="WP_140592167.1">
    <property type="nucleotide sequence ID" value="NZ_VFWZ01000002.1"/>
</dbReference>
<dbReference type="InterPro" id="IPR006026">
    <property type="entry name" value="Peptidase_Metallo"/>
</dbReference>
<dbReference type="GO" id="GO:0006508">
    <property type="term" value="P:proteolysis"/>
    <property type="evidence" value="ECO:0007669"/>
    <property type="project" value="UniProtKB-KW"/>
</dbReference>
<dbReference type="Pfam" id="PF01400">
    <property type="entry name" value="Astacin"/>
    <property type="match status" value="1"/>
</dbReference>
<feature type="binding site" evidence="6">
    <location>
        <position position="189"/>
    </location>
    <ligand>
        <name>Zn(2+)</name>
        <dbReference type="ChEBI" id="CHEBI:29105"/>
        <note>catalytic</note>
    </ligand>
</feature>
<reference evidence="9 10" key="1">
    <citation type="submission" date="2019-06" db="EMBL/GenBank/DDBJ databases">
        <authorList>
            <person name="Meng X."/>
        </authorList>
    </citation>
    <scope>NUCLEOTIDE SEQUENCE [LARGE SCALE GENOMIC DNA]</scope>
    <source>
        <strain evidence="9 10">M625</strain>
    </source>
</reference>
<evidence type="ECO:0000313" key="9">
    <source>
        <dbReference type="EMBL" id="TPN87525.1"/>
    </source>
</evidence>
<feature type="chain" id="PRO_5021440067" evidence="7">
    <location>
        <begin position="25"/>
        <end position="287"/>
    </location>
</feature>
<evidence type="ECO:0000256" key="2">
    <source>
        <dbReference type="ARBA" id="ARBA00022723"/>
    </source>
</evidence>
<evidence type="ECO:0000256" key="4">
    <source>
        <dbReference type="ARBA" id="ARBA00022833"/>
    </source>
</evidence>
<evidence type="ECO:0000259" key="8">
    <source>
        <dbReference type="PROSITE" id="PS51864"/>
    </source>
</evidence>
<keyword evidence="5 6" id="KW-0482">Metalloprotease</keyword>
<sequence>MKSIKFLSLSAVALSVLMFTSCENDSSSDTEQEAIQEQETKSNTAAEAYPLNLTENIISKNFFGTETEFREVDGKLVIGDMILLPEQVDETNNYQKGTISNRSSRRWNRSGNTYVVPYTVDSRLPNKNRVFDAIRHWEQRTKIRFVQRTNQRDYVYFTDDGGCYSYIGKIGGRQIISVGGGCSTGNTIHEIGHAVGMYHEQSHPSRDNFVTINFQNITPGREGNFNKQSSSSVRTTSFDLGSIMMYGSFFFSRNGQPTIVRKDGSTFNVQRNGLSSRDIGAVNLIYQ</sequence>
<feature type="binding site" evidence="6">
    <location>
        <position position="199"/>
    </location>
    <ligand>
        <name>Zn(2+)</name>
        <dbReference type="ChEBI" id="CHEBI:29105"/>
        <note>catalytic</note>
    </ligand>
</feature>
<keyword evidence="7" id="KW-0732">Signal</keyword>
<protein>
    <submittedName>
        <fullName evidence="9">Peptidase M12</fullName>
    </submittedName>
</protein>
<evidence type="ECO:0000256" key="7">
    <source>
        <dbReference type="SAM" id="SignalP"/>
    </source>
</evidence>